<sequence>MDTVPPAFLEHLCSVLYSKGLRSAQELSGHYRIIASYAYQNRASYASHVEGGIEKRMYLKYQGSRRVVNTHEEIEAVPKKFVHNVTINSNGSPMGRASYEIVKRFPYSLHHVIFHSSAISEAWVDFAWSLRTLGIVSIRKKLEDDAVRLFQKLVDGRKLFRLEIKEQACEGGTLEIVKSVLCQDQFEELRIKGYHKRWVSTVVGDLLQFWSENSEKVRGRHIGVEHNCEGGIDQLKEFVLQRAAKRAQTVSGFHEALKICTKEECDFIDREFYNNFLVYRKSPLVYKFEDAEEGEQRRIYIAFNVGNAEPLHQATVFCITFA</sequence>
<evidence type="ECO:0000313" key="2">
    <source>
        <dbReference type="WBParaSite" id="L893_g8934.t1"/>
    </source>
</evidence>
<dbReference type="Proteomes" id="UP000095287">
    <property type="component" value="Unplaced"/>
</dbReference>
<organism evidence="1 2">
    <name type="scientific">Steinernema glaseri</name>
    <dbReference type="NCBI Taxonomy" id="37863"/>
    <lineage>
        <taxon>Eukaryota</taxon>
        <taxon>Metazoa</taxon>
        <taxon>Ecdysozoa</taxon>
        <taxon>Nematoda</taxon>
        <taxon>Chromadorea</taxon>
        <taxon>Rhabditida</taxon>
        <taxon>Tylenchina</taxon>
        <taxon>Panagrolaimomorpha</taxon>
        <taxon>Strongyloidoidea</taxon>
        <taxon>Steinernematidae</taxon>
        <taxon>Steinernema</taxon>
    </lineage>
</organism>
<dbReference type="AlphaFoldDB" id="A0A1I8ATL2"/>
<accession>A0A1I8ATL2</accession>
<name>A0A1I8ATL2_9BILA</name>
<keyword evidence="1" id="KW-1185">Reference proteome</keyword>
<proteinExistence type="predicted"/>
<evidence type="ECO:0000313" key="1">
    <source>
        <dbReference type="Proteomes" id="UP000095287"/>
    </source>
</evidence>
<reference evidence="2" key="1">
    <citation type="submission" date="2016-11" db="UniProtKB">
        <authorList>
            <consortium name="WormBaseParasite"/>
        </authorList>
    </citation>
    <scope>IDENTIFICATION</scope>
</reference>
<dbReference type="WBParaSite" id="L893_g8934.t1">
    <property type="protein sequence ID" value="L893_g8934.t1"/>
    <property type="gene ID" value="L893_g8934"/>
</dbReference>
<protein>
    <submittedName>
        <fullName evidence="2">F-box domain-containing protein</fullName>
    </submittedName>
</protein>